<dbReference type="KEGG" id="aba:Acid345_1625"/>
<dbReference type="OrthoDB" id="112491at2"/>
<feature type="chain" id="PRO_5004191648" description="Cytochrome c-552/4 domain-containing protein" evidence="2">
    <location>
        <begin position="27"/>
        <end position="386"/>
    </location>
</feature>
<proteinExistence type="predicted"/>
<name>Q1IR73_KORVE</name>
<dbReference type="EnsemblBacteria" id="ABF40627">
    <property type="protein sequence ID" value="ABF40627"/>
    <property type="gene ID" value="Acid345_1625"/>
</dbReference>
<dbReference type="RefSeq" id="WP_011522429.1">
    <property type="nucleotide sequence ID" value="NC_008009.1"/>
</dbReference>
<dbReference type="Pfam" id="PF13435">
    <property type="entry name" value="Cytochrome_C554"/>
    <property type="match status" value="1"/>
</dbReference>
<sequence length="386" mass="42586">MRSREWLRWWWVCALLWLCSSHPVTAQFTTEDRLAVPGFWPTKWANSRDAYVGPKVCASCHPSKLAEQQTTAMAQTSARVGDSIIVKNHPELHFDIGKIHYEIRKDANRDTLSVSDGQQSLTTSLLWAFGNGRVGQSYLFKKKDGSFYEARVSYFATLKNLHFTPSRALENPKNLDEAIARPVTFEEVQRCFSCHSTAAIIGTKLDEQNLIPGVSCEACHGPGAEHVAAAQAAEMAGAPEEARGAIFNAGKLKPADAVDYCGACHFSYWDMKLSHTSGVSTSKAQPFRLEESKCWGSKGDARLTCTACHDPHQPLVVGAAAYDHNCLECHVTTGMNPTGERPGRACPVSSNQCTSCHMPKQPAPTMHYAFTDHRIRIVKPGETYPE</sequence>
<evidence type="ECO:0000313" key="5">
    <source>
        <dbReference type="Proteomes" id="UP000002432"/>
    </source>
</evidence>
<dbReference type="InterPro" id="IPR023155">
    <property type="entry name" value="Cyt_c-552/4"/>
</dbReference>
<keyword evidence="5" id="KW-1185">Reference proteome</keyword>
<dbReference type="InterPro" id="IPR051829">
    <property type="entry name" value="Multiheme_Cytochr_ET"/>
</dbReference>
<dbReference type="SUPFAM" id="SSF48695">
    <property type="entry name" value="Multiheme cytochromes"/>
    <property type="match status" value="1"/>
</dbReference>
<evidence type="ECO:0000259" key="3">
    <source>
        <dbReference type="Pfam" id="PF13435"/>
    </source>
</evidence>
<feature type="signal peptide" evidence="2">
    <location>
        <begin position="1"/>
        <end position="26"/>
    </location>
</feature>
<dbReference type="eggNOG" id="COG0457">
    <property type="taxonomic scope" value="Bacteria"/>
</dbReference>
<feature type="domain" description="Cytochrome c-552/4" evidence="3">
    <location>
        <begin position="181"/>
        <end position="221"/>
    </location>
</feature>
<keyword evidence="1 2" id="KW-0732">Signal</keyword>
<dbReference type="AlphaFoldDB" id="Q1IR73"/>
<dbReference type="PANTHER" id="PTHR35038:SF8">
    <property type="entry name" value="C-TYPE POLYHEME CYTOCHROME OMCC"/>
    <property type="match status" value="1"/>
</dbReference>
<dbReference type="HOGENOM" id="CLU_046129_0_0_0"/>
<protein>
    <recommendedName>
        <fullName evidence="3">Cytochrome c-552/4 domain-containing protein</fullName>
    </recommendedName>
</protein>
<dbReference type="InterPro" id="IPR036280">
    <property type="entry name" value="Multihaem_cyt_sf"/>
</dbReference>
<reference evidence="4 5" key="1">
    <citation type="journal article" date="2009" name="Appl. Environ. Microbiol.">
        <title>Three genomes from the phylum Acidobacteria provide insight into the lifestyles of these microorganisms in soils.</title>
        <authorList>
            <person name="Ward N.L."/>
            <person name="Challacombe J.F."/>
            <person name="Janssen P.H."/>
            <person name="Henrissat B."/>
            <person name="Coutinho P.M."/>
            <person name="Wu M."/>
            <person name="Xie G."/>
            <person name="Haft D.H."/>
            <person name="Sait M."/>
            <person name="Badger J."/>
            <person name="Barabote R.D."/>
            <person name="Bradley B."/>
            <person name="Brettin T.S."/>
            <person name="Brinkac L.M."/>
            <person name="Bruce D."/>
            <person name="Creasy T."/>
            <person name="Daugherty S.C."/>
            <person name="Davidsen T.M."/>
            <person name="DeBoy R.T."/>
            <person name="Detter J.C."/>
            <person name="Dodson R.J."/>
            <person name="Durkin A.S."/>
            <person name="Ganapathy A."/>
            <person name="Gwinn-Giglio M."/>
            <person name="Han C.S."/>
            <person name="Khouri H."/>
            <person name="Kiss H."/>
            <person name="Kothari S.P."/>
            <person name="Madupu R."/>
            <person name="Nelson K.E."/>
            <person name="Nelson W.C."/>
            <person name="Paulsen I."/>
            <person name="Penn K."/>
            <person name="Ren Q."/>
            <person name="Rosovitz M.J."/>
            <person name="Selengut J.D."/>
            <person name="Shrivastava S."/>
            <person name="Sullivan S.A."/>
            <person name="Tapia R."/>
            <person name="Thompson L.S."/>
            <person name="Watkins K.L."/>
            <person name="Yang Q."/>
            <person name="Yu C."/>
            <person name="Zafar N."/>
            <person name="Zhou L."/>
            <person name="Kuske C.R."/>
        </authorList>
    </citation>
    <scope>NUCLEOTIDE SEQUENCE [LARGE SCALE GENOMIC DNA]</scope>
    <source>
        <strain evidence="4 5">Ellin345</strain>
    </source>
</reference>
<dbReference type="Gene3D" id="1.10.1130.10">
    <property type="entry name" value="Flavocytochrome C3, Chain A"/>
    <property type="match status" value="1"/>
</dbReference>
<evidence type="ECO:0000256" key="1">
    <source>
        <dbReference type="ARBA" id="ARBA00022729"/>
    </source>
</evidence>
<accession>Q1IR73</accession>
<evidence type="ECO:0000313" key="4">
    <source>
        <dbReference type="EMBL" id="ABF40627.1"/>
    </source>
</evidence>
<organism evidence="4 5">
    <name type="scientific">Koribacter versatilis (strain Ellin345)</name>
    <dbReference type="NCBI Taxonomy" id="204669"/>
    <lineage>
        <taxon>Bacteria</taxon>
        <taxon>Pseudomonadati</taxon>
        <taxon>Acidobacteriota</taxon>
        <taxon>Terriglobia</taxon>
        <taxon>Terriglobales</taxon>
        <taxon>Candidatus Korobacteraceae</taxon>
        <taxon>Candidatus Korobacter</taxon>
    </lineage>
</organism>
<gene>
    <name evidence="4" type="ordered locus">Acid345_1625</name>
</gene>
<dbReference type="Proteomes" id="UP000002432">
    <property type="component" value="Chromosome"/>
</dbReference>
<dbReference type="STRING" id="204669.Acid345_1625"/>
<dbReference type="PANTHER" id="PTHR35038">
    <property type="entry name" value="DISSIMILATORY SULFITE REDUCTASE SIRA"/>
    <property type="match status" value="1"/>
</dbReference>
<dbReference type="EMBL" id="CP000360">
    <property type="protein sequence ID" value="ABF40627.1"/>
    <property type="molecule type" value="Genomic_DNA"/>
</dbReference>
<evidence type="ECO:0000256" key="2">
    <source>
        <dbReference type="SAM" id="SignalP"/>
    </source>
</evidence>